<feature type="compositionally biased region" description="Polar residues" evidence="1">
    <location>
        <begin position="210"/>
        <end position="220"/>
    </location>
</feature>
<feature type="non-terminal residue" evidence="2">
    <location>
        <position position="423"/>
    </location>
</feature>
<name>A0A9P7FX75_9AGAR</name>
<feature type="compositionally biased region" description="Low complexity" evidence="1">
    <location>
        <begin position="90"/>
        <end position="111"/>
    </location>
</feature>
<dbReference type="EMBL" id="JABCKV010002362">
    <property type="protein sequence ID" value="KAG5638764.1"/>
    <property type="molecule type" value="Genomic_DNA"/>
</dbReference>
<evidence type="ECO:0000313" key="2">
    <source>
        <dbReference type="EMBL" id="KAG5638764.1"/>
    </source>
</evidence>
<feature type="compositionally biased region" description="Low complexity" evidence="1">
    <location>
        <begin position="144"/>
        <end position="166"/>
    </location>
</feature>
<feature type="compositionally biased region" description="Polar residues" evidence="1">
    <location>
        <begin position="126"/>
        <end position="141"/>
    </location>
</feature>
<proteinExistence type="predicted"/>
<reference evidence="2" key="2">
    <citation type="submission" date="2021-10" db="EMBL/GenBank/DDBJ databases">
        <title>Phylogenomics reveals ancestral predisposition of the termite-cultivated fungus Termitomyces towards a domesticated lifestyle.</title>
        <authorList>
            <person name="Auxier B."/>
            <person name="Grum-Grzhimaylo A."/>
            <person name="Cardenas M.E."/>
            <person name="Lodge J.D."/>
            <person name="Laessoe T."/>
            <person name="Pedersen O."/>
            <person name="Smith M.E."/>
            <person name="Kuyper T.W."/>
            <person name="Franco-Molano E.A."/>
            <person name="Baroni T.J."/>
            <person name="Aanen D.K."/>
        </authorList>
    </citation>
    <scope>NUCLEOTIDE SEQUENCE</scope>
    <source>
        <strain evidence="2">AP01</strain>
        <tissue evidence="2">Mycelium</tissue>
    </source>
</reference>
<evidence type="ECO:0000256" key="1">
    <source>
        <dbReference type="SAM" id="MobiDB-lite"/>
    </source>
</evidence>
<feature type="region of interest" description="Disordered" evidence="1">
    <location>
        <begin position="1"/>
        <end position="423"/>
    </location>
</feature>
<feature type="compositionally biased region" description="Polar residues" evidence="1">
    <location>
        <begin position="186"/>
        <end position="195"/>
    </location>
</feature>
<reference evidence="2" key="1">
    <citation type="submission" date="2020-07" db="EMBL/GenBank/DDBJ databases">
        <authorList>
            <person name="Nieuwenhuis M."/>
            <person name="Van De Peppel L.J.J."/>
        </authorList>
    </citation>
    <scope>NUCLEOTIDE SEQUENCE</scope>
    <source>
        <strain evidence="2">AP01</strain>
        <tissue evidence="2">Mycelium</tissue>
    </source>
</reference>
<sequence length="423" mass="45482">MSARQAFVPTGSRPASRSAQPQEQQNHQKAAPQFTIDRSNPLHGVSNPAGQTPSKKPIDTAPQTTMANTGSNSHGSGDNRPLNTGSLMKRQNPAQQNRVANQNQNPAARRPSIGRNVPMRPGTADPHSTSQQEQNQISTRTHIAAPVPRPAARPSSPGLSNSLASSVFTSGNPAPSFRMPALPLGSTPQASSEPQPQMDAHIPSSAVGFSFSNPHATSGAQQQQKSQLPSPPNSIRTNSRTFVAPDPNVPLPPFALNMSLANQSGPQRVLLNADGSRGPIVGETEDPDEARLTTLNRTGSALLKRSRADMGSDVEQEGAGNYKRHRTQEEAYTQRSKSITSLSSSPPTRSIISRHHTHSPDAGVVHDPLPPYQHQHQHQHQQRPMTPLDNELHHRRAGGYYHEQQDDDGPPAPGALDKLLGHD</sequence>
<dbReference type="AlphaFoldDB" id="A0A9P7FX75"/>
<protein>
    <submittedName>
        <fullName evidence="2">Uncharacterized protein</fullName>
    </submittedName>
</protein>
<accession>A0A9P7FX75</accession>
<feature type="compositionally biased region" description="Polar residues" evidence="1">
    <location>
        <begin position="13"/>
        <end position="28"/>
    </location>
</feature>
<evidence type="ECO:0000313" key="3">
    <source>
        <dbReference type="Proteomes" id="UP000775547"/>
    </source>
</evidence>
<dbReference type="Proteomes" id="UP000775547">
    <property type="component" value="Unassembled WGS sequence"/>
</dbReference>
<feature type="compositionally biased region" description="Polar residues" evidence="1">
    <location>
        <begin position="61"/>
        <end position="86"/>
    </location>
</feature>
<dbReference type="OrthoDB" id="3261714at2759"/>
<comment type="caution">
    <text evidence="2">The sequence shown here is derived from an EMBL/GenBank/DDBJ whole genome shotgun (WGS) entry which is preliminary data.</text>
</comment>
<feature type="compositionally biased region" description="Low complexity" evidence="1">
    <location>
        <begin position="335"/>
        <end position="351"/>
    </location>
</feature>
<keyword evidence="3" id="KW-1185">Reference proteome</keyword>
<organism evidence="2 3">
    <name type="scientific">Asterophora parasitica</name>
    <dbReference type="NCBI Taxonomy" id="117018"/>
    <lineage>
        <taxon>Eukaryota</taxon>
        <taxon>Fungi</taxon>
        <taxon>Dikarya</taxon>
        <taxon>Basidiomycota</taxon>
        <taxon>Agaricomycotina</taxon>
        <taxon>Agaricomycetes</taxon>
        <taxon>Agaricomycetidae</taxon>
        <taxon>Agaricales</taxon>
        <taxon>Tricholomatineae</taxon>
        <taxon>Lyophyllaceae</taxon>
        <taxon>Asterophora</taxon>
    </lineage>
</organism>
<gene>
    <name evidence="2" type="ORF">DXG03_003995</name>
</gene>